<evidence type="ECO:0000313" key="2">
    <source>
        <dbReference type="EMBL" id="MFI2160997.1"/>
    </source>
</evidence>
<feature type="region of interest" description="Disordered" evidence="1">
    <location>
        <begin position="85"/>
        <end position="129"/>
    </location>
</feature>
<sequence>MTTIRRNWTNRVAQIRAAARSCRAYDSATGNMVPVDPARAFEAWETKPRARLTEDTPGQKWTVQVHSNEFYTLTAEAPATSEAGAVPADETPVPADHAGEPSPAGAQDHRAARAVTHRRRTPEERDSLPGHLPALAVDLVGKTVRVKLAQGYSHEQIRDEFEQERAEAQAAGDTERVNGLATMLAVHAMMAEQAAADSPTGPSSPQQQPASRRAAREDDVLSRIDSVLHDAAVTDDPDVSDDAMRSVPLAEPGEIIHAYTRAQALADGVLVATDAELAREAGFRVPVALTSAVWEGCVAWNEGDSERQTPQNERGRLWDVLTMTRHAIRRSGGAGGRVTVDLRRVPRDGRTQQARPVQLVCTIGPGDRGEPVITIMEPHED</sequence>
<evidence type="ECO:0000256" key="1">
    <source>
        <dbReference type="SAM" id="MobiDB-lite"/>
    </source>
</evidence>
<reference evidence="2 3" key="1">
    <citation type="submission" date="2024-10" db="EMBL/GenBank/DDBJ databases">
        <title>The Natural Products Discovery Center: Release of the First 8490 Sequenced Strains for Exploring Actinobacteria Biosynthetic Diversity.</title>
        <authorList>
            <person name="Kalkreuter E."/>
            <person name="Kautsar S.A."/>
            <person name="Yang D."/>
            <person name="Bader C.D."/>
            <person name="Teijaro C.N."/>
            <person name="Fluegel L."/>
            <person name="Davis C.M."/>
            <person name="Simpson J.R."/>
            <person name="Lauterbach L."/>
            <person name="Steele A.D."/>
            <person name="Gui C."/>
            <person name="Meng S."/>
            <person name="Li G."/>
            <person name="Viehrig K."/>
            <person name="Ye F."/>
            <person name="Su P."/>
            <person name="Kiefer A.F."/>
            <person name="Nichols A."/>
            <person name="Cepeda A.J."/>
            <person name="Yan W."/>
            <person name="Fan B."/>
            <person name="Jiang Y."/>
            <person name="Adhikari A."/>
            <person name="Zheng C.-J."/>
            <person name="Schuster L."/>
            <person name="Cowan T.M."/>
            <person name="Smanski M.J."/>
            <person name="Chevrette M.G."/>
            <person name="De Carvalho L.P.S."/>
            <person name="Shen B."/>
        </authorList>
    </citation>
    <scope>NUCLEOTIDE SEQUENCE [LARGE SCALE GENOMIC DNA]</scope>
    <source>
        <strain evidence="2 3">NPDC020295</strain>
    </source>
</reference>
<dbReference type="InterPro" id="IPR046480">
    <property type="entry name" value="DUF6573"/>
</dbReference>
<dbReference type="EMBL" id="JBIRWM010000023">
    <property type="protein sequence ID" value="MFI2160997.1"/>
    <property type="molecule type" value="Genomic_DNA"/>
</dbReference>
<evidence type="ECO:0000313" key="3">
    <source>
        <dbReference type="Proteomes" id="UP001611397"/>
    </source>
</evidence>
<keyword evidence="3" id="KW-1185">Reference proteome</keyword>
<gene>
    <name evidence="2" type="ORF">ACH49L_35900</name>
</gene>
<proteinExistence type="predicted"/>
<protein>
    <submittedName>
        <fullName evidence="2">DUF6573 family protein</fullName>
    </submittedName>
</protein>
<dbReference type="RefSeq" id="WP_244218538.1">
    <property type="nucleotide sequence ID" value="NZ_JBIRUT010000021.1"/>
</dbReference>
<accession>A0ABW7VNC8</accession>
<comment type="caution">
    <text evidence="2">The sequence shown here is derived from an EMBL/GenBank/DDBJ whole genome shotgun (WGS) entry which is preliminary data.</text>
</comment>
<feature type="compositionally biased region" description="Low complexity" evidence="1">
    <location>
        <begin position="203"/>
        <end position="212"/>
    </location>
</feature>
<dbReference type="Pfam" id="PF20213">
    <property type="entry name" value="DUF6573"/>
    <property type="match status" value="1"/>
</dbReference>
<name>A0ABW7VNC8_STROI</name>
<organism evidence="2 3">
    <name type="scientific">Streptomyces olivaceoviridis</name>
    <name type="common">Streptomyces corchorusii</name>
    <dbReference type="NCBI Taxonomy" id="1921"/>
    <lineage>
        <taxon>Bacteria</taxon>
        <taxon>Bacillati</taxon>
        <taxon>Actinomycetota</taxon>
        <taxon>Actinomycetes</taxon>
        <taxon>Kitasatosporales</taxon>
        <taxon>Streptomycetaceae</taxon>
        <taxon>Streptomyces</taxon>
    </lineage>
</organism>
<dbReference type="Proteomes" id="UP001611397">
    <property type="component" value="Unassembled WGS sequence"/>
</dbReference>
<feature type="region of interest" description="Disordered" evidence="1">
    <location>
        <begin position="193"/>
        <end position="218"/>
    </location>
</feature>